<organism evidence="1 2">
    <name type="scientific">Vigna mungo</name>
    <name type="common">Black gram</name>
    <name type="synonym">Phaseolus mungo</name>
    <dbReference type="NCBI Taxonomy" id="3915"/>
    <lineage>
        <taxon>Eukaryota</taxon>
        <taxon>Viridiplantae</taxon>
        <taxon>Streptophyta</taxon>
        <taxon>Embryophyta</taxon>
        <taxon>Tracheophyta</taxon>
        <taxon>Spermatophyta</taxon>
        <taxon>Magnoliopsida</taxon>
        <taxon>eudicotyledons</taxon>
        <taxon>Gunneridae</taxon>
        <taxon>Pentapetalae</taxon>
        <taxon>rosids</taxon>
        <taxon>fabids</taxon>
        <taxon>Fabales</taxon>
        <taxon>Fabaceae</taxon>
        <taxon>Papilionoideae</taxon>
        <taxon>50 kb inversion clade</taxon>
        <taxon>NPAAA clade</taxon>
        <taxon>indigoferoid/millettioid clade</taxon>
        <taxon>Phaseoleae</taxon>
        <taxon>Vigna</taxon>
    </lineage>
</organism>
<dbReference type="Proteomes" id="UP001374535">
    <property type="component" value="Chromosome 2"/>
</dbReference>
<accession>A0AAQ3P2B9</accession>
<evidence type="ECO:0000313" key="2">
    <source>
        <dbReference type="Proteomes" id="UP001374535"/>
    </source>
</evidence>
<dbReference type="AlphaFoldDB" id="A0AAQ3P2B9"/>
<proteinExistence type="predicted"/>
<evidence type="ECO:0008006" key="3">
    <source>
        <dbReference type="Google" id="ProtNLM"/>
    </source>
</evidence>
<dbReference type="PANTHER" id="PTHR37610">
    <property type="entry name" value="CCHC-TYPE DOMAIN-CONTAINING PROTEIN"/>
    <property type="match status" value="1"/>
</dbReference>
<evidence type="ECO:0000313" key="1">
    <source>
        <dbReference type="EMBL" id="WVZ19207.1"/>
    </source>
</evidence>
<keyword evidence="2" id="KW-1185">Reference proteome</keyword>
<dbReference type="PANTHER" id="PTHR37610:SF55">
    <property type="entry name" value="RETROTRANSPOSON COPIA-LIKE N-TERMINAL DOMAIN-CONTAINING PROTEIN"/>
    <property type="match status" value="1"/>
</dbReference>
<protein>
    <recommendedName>
        <fullName evidence="3">Retrotransposon gag domain-containing protein</fullName>
    </recommendedName>
</protein>
<name>A0AAQ3P2B9_VIGMU</name>
<sequence length="269" mass="30798">MVVALETKNMEKFIDGTLCPPITDPFHEAWCQSNRMVMSWLTRSMTPSIKKSVIWMDTTSVIWRDLKDRFSHADKFKVSNFQDHIHACHQGDFSVSEYYTKLKILWKELKLYRCVLSCNCLTPYACGLLAKLHKEREDDYVIQFLCGLNESYAQVRSQIMIMDPMPLIVKTFSMVLQHEREFIGTNPKHPVSDSLAFTIVSNAQPRFNSSNKNKPNTKASASLVEVDSSASLQQLDLDGSPSNDQFTFSKDQYQAILACSSTIRIIHPR</sequence>
<reference evidence="1 2" key="1">
    <citation type="journal article" date="2023" name="Life. Sci Alliance">
        <title>Evolutionary insights into 3D genome organization and epigenetic landscape of Vigna mungo.</title>
        <authorList>
            <person name="Junaid A."/>
            <person name="Singh B."/>
            <person name="Bhatia S."/>
        </authorList>
    </citation>
    <scope>NUCLEOTIDE SEQUENCE [LARGE SCALE GENOMIC DNA]</scope>
    <source>
        <strain evidence="1">Urdbean</strain>
    </source>
</reference>
<gene>
    <name evidence="1" type="ORF">V8G54_006529</name>
</gene>
<dbReference type="EMBL" id="CP144699">
    <property type="protein sequence ID" value="WVZ19207.1"/>
    <property type="molecule type" value="Genomic_DNA"/>
</dbReference>